<dbReference type="InParanoid" id="Q7RJF6"/>
<evidence type="ECO:0000256" key="1">
    <source>
        <dbReference type="SAM" id="Phobius"/>
    </source>
</evidence>
<protein>
    <submittedName>
        <fullName evidence="2">Uncharacterized protein</fullName>
    </submittedName>
</protein>
<dbReference type="EMBL" id="AABL01000938">
    <property type="protein sequence ID" value="EAA22865.1"/>
    <property type="molecule type" value="Genomic_DNA"/>
</dbReference>
<evidence type="ECO:0000313" key="3">
    <source>
        <dbReference type="Proteomes" id="UP000008553"/>
    </source>
</evidence>
<dbReference type="Proteomes" id="UP000008553">
    <property type="component" value="Unassembled WGS sequence"/>
</dbReference>
<organism evidence="2 3">
    <name type="scientific">Plasmodium yoelii yoelii</name>
    <dbReference type="NCBI Taxonomy" id="73239"/>
    <lineage>
        <taxon>Eukaryota</taxon>
        <taxon>Sar</taxon>
        <taxon>Alveolata</taxon>
        <taxon>Apicomplexa</taxon>
        <taxon>Aconoidasida</taxon>
        <taxon>Haemosporida</taxon>
        <taxon>Plasmodiidae</taxon>
        <taxon>Plasmodium</taxon>
        <taxon>Plasmodium (Vinckeia)</taxon>
    </lineage>
</organism>
<comment type="caution">
    <text evidence="2">The sequence shown here is derived from an EMBL/GenBank/DDBJ whole genome shotgun (WGS) entry which is preliminary data.</text>
</comment>
<reference evidence="2 3" key="1">
    <citation type="journal article" date="2002" name="Nature">
        <title>Genome sequence and comparative analysis of the model rodent malaria parasite Plasmodium yoelii yoelii.</title>
        <authorList>
            <person name="Carlton J.M."/>
            <person name="Angiuoli S.V."/>
            <person name="Suh B.B."/>
            <person name="Kooij T.W."/>
            <person name="Pertea M."/>
            <person name="Silva J.C."/>
            <person name="Ermolaeva M.D."/>
            <person name="Allen J.E."/>
            <person name="Selengut J.D."/>
            <person name="Koo H.L."/>
            <person name="Peterson J.D."/>
            <person name="Pop M."/>
            <person name="Kosack D.S."/>
            <person name="Shumway M.F."/>
            <person name="Bidwell S.L."/>
            <person name="Shallom S.J."/>
            <person name="van Aken S.E."/>
            <person name="Riedmuller S.B."/>
            <person name="Feldblyum T.V."/>
            <person name="Cho J.K."/>
            <person name="Quackenbush J."/>
            <person name="Sedegah M."/>
            <person name="Shoaibi A."/>
            <person name="Cummings L.M."/>
            <person name="Florens L."/>
            <person name="Yates J.R."/>
            <person name="Raine J.D."/>
            <person name="Sinden R.E."/>
            <person name="Harris M.A."/>
            <person name="Cunningham D.A."/>
            <person name="Preiser P.R."/>
            <person name="Bergman L.W."/>
            <person name="Vaidya A.B."/>
            <person name="van Lin L.H."/>
            <person name="Janse C.J."/>
            <person name="Waters A.P."/>
            <person name="Smith H.O."/>
            <person name="White O.R."/>
            <person name="Salzberg S.L."/>
            <person name="Venter J.C."/>
            <person name="Fraser C.M."/>
            <person name="Hoffman S.L."/>
            <person name="Gardner M.J."/>
            <person name="Carucci D.J."/>
        </authorList>
    </citation>
    <scope>NUCLEOTIDE SEQUENCE [LARGE SCALE GENOMIC DNA]</scope>
    <source>
        <strain evidence="2 3">17XNL</strain>
    </source>
</reference>
<proteinExistence type="predicted"/>
<evidence type="ECO:0000313" key="2">
    <source>
        <dbReference type="EMBL" id="EAA22865.1"/>
    </source>
</evidence>
<accession>Q7RJF6</accession>
<dbReference type="PaxDb" id="73239-Q7RJF6"/>
<dbReference type="AlphaFoldDB" id="Q7RJF6"/>
<sequence length="71" mass="8366">MVFHIDINYLFLYYIHHVLLDVIPAYLATLLPFLSISLIIQSSKRKNIRETSPTHIDIFLKNKGKKLRVKN</sequence>
<name>Q7RJF6_PLAYO</name>
<keyword evidence="1" id="KW-0472">Membrane</keyword>
<gene>
    <name evidence="2" type="ORF">PY03304</name>
</gene>
<keyword evidence="3" id="KW-1185">Reference proteome</keyword>
<keyword evidence="1" id="KW-0812">Transmembrane</keyword>
<keyword evidence="1" id="KW-1133">Transmembrane helix</keyword>
<feature type="transmembrane region" description="Helical" evidence="1">
    <location>
        <begin position="12"/>
        <end position="40"/>
    </location>
</feature>